<dbReference type="Proteomes" id="UP001354971">
    <property type="component" value="Unassembled WGS sequence"/>
</dbReference>
<organism evidence="2 3">
    <name type="scientific">Hyphobacterium lacteum</name>
    <dbReference type="NCBI Taxonomy" id="3116575"/>
    <lineage>
        <taxon>Bacteria</taxon>
        <taxon>Pseudomonadati</taxon>
        <taxon>Pseudomonadota</taxon>
        <taxon>Alphaproteobacteria</taxon>
        <taxon>Maricaulales</taxon>
        <taxon>Maricaulaceae</taxon>
        <taxon>Hyphobacterium</taxon>
    </lineage>
</organism>
<feature type="signal peptide" evidence="1">
    <location>
        <begin position="1"/>
        <end position="18"/>
    </location>
</feature>
<proteinExistence type="predicted"/>
<feature type="chain" id="PRO_5046473278" description="Lipoprotein" evidence="1">
    <location>
        <begin position="19"/>
        <end position="187"/>
    </location>
</feature>
<evidence type="ECO:0000313" key="3">
    <source>
        <dbReference type="Proteomes" id="UP001354971"/>
    </source>
</evidence>
<gene>
    <name evidence="2" type="ORF">V0U79_02875</name>
</gene>
<dbReference type="PROSITE" id="PS51257">
    <property type="entry name" value="PROKAR_LIPOPROTEIN"/>
    <property type="match status" value="1"/>
</dbReference>
<keyword evidence="1" id="KW-0732">Signal</keyword>
<keyword evidence="3" id="KW-1185">Reference proteome</keyword>
<evidence type="ECO:0000313" key="2">
    <source>
        <dbReference type="EMBL" id="MEE2525294.1"/>
    </source>
</evidence>
<reference evidence="2 3" key="1">
    <citation type="submission" date="2024-01" db="EMBL/GenBank/DDBJ databases">
        <title>Hyphobacterium bacterium isolated from marine sediment.</title>
        <authorList>
            <person name="Zhao S."/>
        </authorList>
    </citation>
    <scope>NUCLEOTIDE SEQUENCE [LARGE SCALE GENOMIC DNA]</scope>
    <source>
        <strain evidence="3">HN65</strain>
    </source>
</reference>
<accession>A0ABU7LNY2</accession>
<evidence type="ECO:0008006" key="4">
    <source>
        <dbReference type="Google" id="ProtNLM"/>
    </source>
</evidence>
<protein>
    <recommendedName>
        <fullName evidence="4">Lipoprotein</fullName>
    </recommendedName>
</protein>
<comment type="caution">
    <text evidence="2">The sequence shown here is derived from an EMBL/GenBank/DDBJ whole genome shotgun (WGS) entry which is preliminary data.</text>
</comment>
<dbReference type="RefSeq" id="WP_330197957.1">
    <property type="nucleotide sequence ID" value="NZ_JAZDRP010000002.1"/>
</dbReference>
<sequence length="187" mass="20676">MRWSVLCVAAILGGCSTASDIIASAPDNPGPCPSALTLYDAHRIVEVTEEPATIQSVAFTGEINGVRSLCRYFEEQPINSNLEIDFGFGRGQAAAGSEHTYTYFVAVTRRDRVVIHREEFPIRVRFPEGQDRVYMTETIDRITIPRATATTSGGNFEIIVGFVLTDEQLAWNRSGQRFRVNAGQSQD</sequence>
<name>A0ABU7LNY2_9PROT</name>
<dbReference type="EMBL" id="JAZDRP010000002">
    <property type="protein sequence ID" value="MEE2525294.1"/>
    <property type="molecule type" value="Genomic_DNA"/>
</dbReference>
<evidence type="ECO:0000256" key="1">
    <source>
        <dbReference type="SAM" id="SignalP"/>
    </source>
</evidence>